<dbReference type="Pfam" id="PF17767">
    <property type="entry name" value="NAPRTase_N"/>
    <property type="match status" value="1"/>
</dbReference>
<sequence>MSLVLDYYELTMSQVYFNEKKHEDIVYFDLFFRRVPENGGYAIMAGLDEIINALENFHFDEEDIEFLRSTGDFTEEFLDYLTNLNFSCDIWAIPEGTVVFPGEPLLKVRGPLVQAQLIETMLLLNINHQSLIATKASRINHAAEGRAIAEFGARRAQGYDASVLGARAAYIGGVSSTSSTMAGGVFNVPVSGTMAHSFIQLYDNEYDAFVDYAKAYPDNTVLLVDTYNVLKQGIPNAIKVAKEVLEPMGKRLKGIRIDSGDLTYLTQETRKMLDEAGLEDCKIVVSNSLDEYAIKDLYSNGAKIDSFGVGERLITSKSEPVFGGVYKLSGVEKEDGSIRATMKISENVAKITNPGSKEVYRFYDNETGKAIADLITLEGEEVVGQESYELFDPIATWKRQTVTNFTARPLLEKIFENGELKYERPSLNAIKNYCTKEKSTLWPSVMRFDSPHEYYVDLSQDLWDLKQEMIRKLTKNI</sequence>
<evidence type="ECO:0000259" key="11">
    <source>
        <dbReference type="Pfam" id="PF17767"/>
    </source>
</evidence>
<evidence type="ECO:0000256" key="5">
    <source>
        <dbReference type="ARBA" id="ARBA00022598"/>
    </source>
</evidence>
<dbReference type="InterPro" id="IPR006405">
    <property type="entry name" value="Nic_PRibTrfase_pncB"/>
</dbReference>
<comment type="function">
    <text evidence="9">Catalyzes the first step in the biosynthesis of NAD from nicotinic acid, the ATP-dependent synthesis of beta-nicotinate D-ribonucleotide from nicotinate and 5-phospho-D-ribose 1-phosphate.</text>
</comment>
<keyword evidence="4" id="KW-0597">Phosphoprotein</keyword>
<keyword evidence="7 9" id="KW-0808">Transferase</keyword>
<dbReference type="GO" id="GO:0004516">
    <property type="term" value="F:nicotinate phosphoribosyltransferase activity"/>
    <property type="evidence" value="ECO:0007669"/>
    <property type="project" value="UniProtKB-UniRule"/>
</dbReference>
<feature type="domain" description="Nicotinate/nicotinamide phosphoribosyltransferase" evidence="10">
    <location>
        <begin position="148"/>
        <end position="332"/>
    </location>
</feature>
<reference evidence="14" key="1">
    <citation type="submission" date="2018-02" db="EMBL/GenBank/DDBJ databases">
        <authorList>
            <person name="Holder M.E."/>
            <person name="Ajami N.J."/>
            <person name="Petrosino J.F."/>
        </authorList>
    </citation>
    <scope>NUCLEOTIDE SEQUENCE [LARGE SCALE GENOMIC DNA]</scope>
    <source>
        <strain evidence="14">CCUG 47711</strain>
    </source>
</reference>
<dbReference type="FunFam" id="3.20.20.70:FF:000076">
    <property type="entry name" value="Nicotinate phosphoribosyltransferase"/>
    <property type="match status" value="1"/>
</dbReference>
<gene>
    <name evidence="13" type="ORF">C5Q98_01410</name>
</gene>
<dbReference type="InterPro" id="IPR040727">
    <property type="entry name" value="NAPRTase_N"/>
</dbReference>
<evidence type="ECO:0000256" key="9">
    <source>
        <dbReference type="RuleBase" id="RU365100"/>
    </source>
</evidence>
<evidence type="ECO:0000313" key="13">
    <source>
        <dbReference type="EMBL" id="AVM43106.1"/>
    </source>
</evidence>
<keyword evidence="6 9" id="KW-0662">Pyridine nucleotide biosynthesis</keyword>
<dbReference type="RefSeq" id="WP_106013051.1">
    <property type="nucleotide sequence ID" value="NZ_CP027226.1"/>
</dbReference>
<comment type="pathway">
    <text evidence="1 9">Cofactor biosynthesis; NAD(+) biosynthesis; nicotinate D-ribonucleotide from nicotinate: step 1/1.</text>
</comment>
<dbReference type="Proteomes" id="UP000237947">
    <property type="component" value="Chromosome"/>
</dbReference>
<dbReference type="PANTHER" id="PTHR11098:SF1">
    <property type="entry name" value="NICOTINATE PHOSPHORIBOSYLTRANSFERASE"/>
    <property type="match status" value="1"/>
</dbReference>
<evidence type="ECO:0000256" key="6">
    <source>
        <dbReference type="ARBA" id="ARBA00022642"/>
    </source>
</evidence>
<dbReference type="PIRSF" id="PIRSF000484">
    <property type="entry name" value="NAPRT"/>
    <property type="match status" value="1"/>
</dbReference>
<dbReference type="OrthoDB" id="9770610at2"/>
<evidence type="ECO:0000259" key="12">
    <source>
        <dbReference type="Pfam" id="PF17956"/>
    </source>
</evidence>
<comment type="PTM">
    <text evidence="9">Transiently phosphorylated on a His residue during the reaction cycle. Phosphorylation strongly increases the affinity for substrates and increases the rate of nicotinate D-ribonucleotide production. Dephosphorylation regenerates the low-affinity form of the enzyme, leading to product release.</text>
</comment>
<dbReference type="EMBL" id="CP027226">
    <property type="protein sequence ID" value="AVM43106.1"/>
    <property type="molecule type" value="Genomic_DNA"/>
</dbReference>
<keyword evidence="13" id="KW-0328">Glycosyltransferase</keyword>
<dbReference type="InterPro" id="IPR007229">
    <property type="entry name" value="Nic_PRibTrfase-Fam"/>
</dbReference>
<feature type="domain" description="Nicotinate phosphoribosyltransferase C-terminal" evidence="12">
    <location>
        <begin position="357"/>
        <end position="466"/>
    </location>
</feature>
<dbReference type="CDD" id="cd01570">
    <property type="entry name" value="NAPRTase_A"/>
    <property type="match status" value="1"/>
</dbReference>
<evidence type="ECO:0000313" key="14">
    <source>
        <dbReference type="Proteomes" id="UP000237947"/>
    </source>
</evidence>
<evidence type="ECO:0000256" key="1">
    <source>
        <dbReference type="ARBA" id="ARBA00004952"/>
    </source>
</evidence>
<evidence type="ECO:0000256" key="8">
    <source>
        <dbReference type="ARBA" id="ARBA00048668"/>
    </source>
</evidence>
<dbReference type="GO" id="GO:0047280">
    <property type="term" value="F:nicotinamide phosphoribosyltransferase activity"/>
    <property type="evidence" value="ECO:0007669"/>
    <property type="project" value="UniProtKB-ARBA"/>
</dbReference>
<dbReference type="NCBIfam" id="NF006695">
    <property type="entry name" value="PRK09243.1-2"/>
    <property type="match status" value="1"/>
</dbReference>
<dbReference type="SUPFAM" id="SSF51690">
    <property type="entry name" value="Nicotinate/Quinolinate PRTase C-terminal domain-like"/>
    <property type="match status" value="1"/>
</dbReference>
<comment type="similarity">
    <text evidence="2 9">Belongs to the NAPRTase family.</text>
</comment>
<dbReference type="Pfam" id="PF17956">
    <property type="entry name" value="NAPRTase_C"/>
    <property type="match status" value="1"/>
</dbReference>
<keyword evidence="14" id="KW-1185">Reference proteome</keyword>
<keyword evidence="5 9" id="KW-0436">Ligase</keyword>
<dbReference type="GO" id="GO:0005829">
    <property type="term" value="C:cytosol"/>
    <property type="evidence" value="ECO:0007669"/>
    <property type="project" value="TreeGrafter"/>
</dbReference>
<dbReference type="InterPro" id="IPR041525">
    <property type="entry name" value="N/Namide_PRibTrfase"/>
</dbReference>
<organism evidence="13 14">
    <name type="scientific">Fastidiosipila sanguinis</name>
    <dbReference type="NCBI Taxonomy" id="236753"/>
    <lineage>
        <taxon>Bacteria</taxon>
        <taxon>Bacillati</taxon>
        <taxon>Bacillota</taxon>
        <taxon>Clostridia</taxon>
        <taxon>Eubacteriales</taxon>
        <taxon>Oscillospiraceae</taxon>
        <taxon>Fastidiosipila</taxon>
    </lineage>
</organism>
<evidence type="ECO:0000256" key="7">
    <source>
        <dbReference type="ARBA" id="ARBA00022679"/>
    </source>
</evidence>
<evidence type="ECO:0000256" key="3">
    <source>
        <dbReference type="ARBA" id="ARBA00013236"/>
    </source>
</evidence>
<evidence type="ECO:0000256" key="2">
    <source>
        <dbReference type="ARBA" id="ARBA00010897"/>
    </source>
</evidence>
<evidence type="ECO:0000256" key="4">
    <source>
        <dbReference type="ARBA" id="ARBA00022553"/>
    </source>
</evidence>
<dbReference type="InterPro" id="IPR013785">
    <property type="entry name" value="Aldolase_TIM"/>
</dbReference>
<dbReference type="Pfam" id="PF04095">
    <property type="entry name" value="NAPRTase"/>
    <property type="match status" value="1"/>
</dbReference>
<dbReference type="UniPathway" id="UPA00253">
    <property type="reaction ID" value="UER00457"/>
</dbReference>
<dbReference type="AlphaFoldDB" id="A0A2S0KQ02"/>
<dbReference type="KEGG" id="fsa:C5Q98_01410"/>
<dbReference type="NCBIfam" id="TIGR01513">
    <property type="entry name" value="NAPRTase_put"/>
    <property type="match status" value="1"/>
</dbReference>
<dbReference type="InterPro" id="IPR036068">
    <property type="entry name" value="Nicotinate_pribotase-like_C"/>
</dbReference>
<dbReference type="GO" id="GO:0034355">
    <property type="term" value="P:NAD+ biosynthetic process via the salvage pathway"/>
    <property type="evidence" value="ECO:0007669"/>
    <property type="project" value="TreeGrafter"/>
</dbReference>
<dbReference type="Gene3D" id="3.20.20.70">
    <property type="entry name" value="Aldolase class I"/>
    <property type="match status" value="1"/>
</dbReference>
<accession>A0A2S0KQ02</accession>
<protein>
    <recommendedName>
        <fullName evidence="3 9">Nicotinate phosphoribosyltransferase</fullName>
        <ecNumber evidence="3 9">6.3.4.21</ecNumber>
    </recommendedName>
</protein>
<dbReference type="SUPFAM" id="SSF54675">
    <property type="entry name" value="Nicotinate/Quinolinate PRTase N-terminal domain-like"/>
    <property type="match status" value="1"/>
</dbReference>
<proteinExistence type="inferred from homology"/>
<dbReference type="PANTHER" id="PTHR11098">
    <property type="entry name" value="NICOTINATE PHOSPHORIBOSYLTRANSFERASE"/>
    <property type="match status" value="1"/>
</dbReference>
<name>A0A2S0KQ02_9FIRM</name>
<dbReference type="Gene3D" id="3.20.140.10">
    <property type="entry name" value="nicotinate phosphoribosyltransferase"/>
    <property type="match status" value="1"/>
</dbReference>
<dbReference type="InterPro" id="IPR041619">
    <property type="entry name" value="NAPRTase_C"/>
</dbReference>
<comment type="catalytic activity">
    <reaction evidence="8 9">
        <text>5-phospho-alpha-D-ribose 1-diphosphate + nicotinate + ATP + H2O = nicotinate beta-D-ribonucleotide + ADP + phosphate + diphosphate</text>
        <dbReference type="Rhea" id="RHEA:36163"/>
        <dbReference type="ChEBI" id="CHEBI:15377"/>
        <dbReference type="ChEBI" id="CHEBI:30616"/>
        <dbReference type="ChEBI" id="CHEBI:32544"/>
        <dbReference type="ChEBI" id="CHEBI:33019"/>
        <dbReference type="ChEBI" id="CHEBI:43474"/>
        <dbReference type="ChEBI" id="CHEBI:57502"/>
        <dbReference type="ChEBI" id="CHEBI:58017"/>
        <dbReference type="ChEBI" id="CHEBI:456216"/>
        <dbReference type="EC" id="6.3.4.21"/>
    </reaction>
</comment>
<dbReference type="EC" id="6.3.4.21" evidence="3 9"/>
<dbReference type="NCBIfam" id="NF009131">
    <property type="entry name" value="PRK12484.1"/>
    <property type="match status" value="1"/>
</dbReference>
<feature type="domain" description="Nicotinate phosphoribosyltransferase N-terminal" evidence="11">
    <location>
        <begin position="3"/>
        <end position="127"/>
    </location>
</feature>
<evidence type="ECO:0000259" key="10">
    <source>
        <dbReference type="Pfam" id="PF04095"/>
    </source>
</evidence>